<dbReference type="PROSITE" id="PS50051">
    <property type="entry name" value="MCM_2"/>
    <property type="match status" value="1"/>
</dbReference>
<evidence type="ECO:0000256" key="2">
    <source>
        <dbReference type="ARBA" id="ARBA00008010"/>
    </source>
</evidence>
<dbReference type="AlphaFoldDB" id="A0A383W5U8"/>
<evidence type="ECO:0000256" key="6">
    <source>
        <dbReference type="ARBA" id="ARBA00022806"/>
    </source>
</evidence>
<dbReference type="PRINTS" id="PR01662">
    <property type="entry name" value="MCMPROTEIN6"/>
</dbReference>
<feature type="compositionally biased region" description="Low complexity" evidence="15">
    <location>
        <begin position="736"/>
        <end position="763"/>
    </location>
</feature>
<dbReference type="PROSITE" id="PS00847">
    <property type="entry name" value="MCM_1"/>
    <property type="match status" value="1"/>
</dbReference>
<dbReference type="GO" id="GO:0006270">
    <property type="term" value="P:DNA replication initiation"/>
    <property type="evidence" value="ECO:0007669"/>
    <property type="project" value="UniProtKB-UniRule"/>
</dbReference>
<dbReference type="InterPro" id="IPR033762">
    <property type="entry name" value="MCM_OB"/>
</dbReference>
<dbReference type="Pfam" id="PF17855">
    <property type="entry name" value="MCM_lid"/>
    <property type="match status" value="1"/>
</dbReference>
<protein>
    <recommendedName>
        <fullName evidence="14">DNA replication licensing factor MCM6</fullName>
        <ecNumber evidence="14">3.6.4.12</ecNumber>
    </recommendedName>
</protein>
<evidence type="ECO:0000256" key="15">
    <source>
        <dbReference type="SAM" id="MobiDB-lite"/>
    </source>
</evidence>
<evidence type="ECO:0000256" key="5">
    <source>
        <dbReference type="ARBA" id="ARBA00022801"/>
    </source>
</evidence>
<dbReference type="EC" id="3.6.4.12" evidence="14"/>
<dbReference type="FunFam" id="3.40.50.300:FF:000115">
    <property type="entry name" value="DNA helicase"/>
    <property type="match status" value="1"/>
</dbReference>
<dbReference type="InterPro" id="IPR018525">
    <property type="entry name" value="MCM_CS"/>
</dbReference>
<comment type="function">
    <text evidence="14">Acts as component of the MCM2-7 complex (MCM complex) which is the replicative helicase essential for 'once per cell cycle' DNA replication initiation and elongation in eukaryotic cells. The active ATPase sites in the MCM2-7 ring are formed through the interaction surfaces of two neighboring subunits such that a critical structure of a conserved arginine finger motif is provided in trans relative to the ATP-binding site of the Walker A box of the adjacent subunit. The six ATPase active sites, however, are likely to contribute differentially to the complex helicase activity.</text>
</comment>
<dbReference type="GO" id="GO:0016887">
    <property type="term" value="F:ATP hydrolysis activity"/>
    <property type="evidence" value="ECO:0007669"/>
    <property type="project" value="RHEA"/>
</dbReference>
<dbReference type="InterPro" id="IPR008049">
    <property type="entry name" value="MCM6"/>
</dbReference>
<comment type="function">
    <text evidence="12">Probable component of the MCM2-7 complex (MCM complex) that may function as a DNA helicase and which is essential to undergo a single round of replication initiation and elongation per cell cycle in eukaryotic cells.</text>
</comment>
<dbReference type="InterPro" id="IPR031327">
    <property type="entry name" value="MCM"/>
</dbReference>
<dbReference type="GO" id="GO:0005524">
    <property type="term" value="F:ATP binding"/>
    <property type="evidence" value="ECO:0007669"/>
    <property type="project" value="UniProtKB-UniRule"/>
</dbReference>
<comment type="similarity">
    <text evidence="2 13">Belongs to the MCM family.</text>
</comment>
<evidence type="ECO:0000256" key="8">
    <source>
        <dbReference type="ARBA" id="ARBA00023125"/>
    </source>
</evidence>
<evidence type="ECO:0000313" key="17">
    <source>
        <dbReference type="EMBL" id="SZX72573.1"/>
    </source>
</evidence>
<dbReference type="InterPro" id="IPR041024">
    <property type="entry name" value="Mcm6_C"/>
</dbReference>
<accession>A0A383W5U8</accession>
<dbReference type="Gene3D" id="2.20.28.10">
    <property type="match status" value="1"/>
</dbReference>
<evidence type="ECO:0000256" key="7">
    <source>
        <dbReference type="ARBA" id="ARBA00022840"/>
    </source>
</evidence>
<dbReference type="InterPro" id="IPR003593">
    <property type="entry name" value="AAA+_ATPase"/>
</dbReference>
<dbReference type="Pfam" id="PF18263">
    <property type="entry name" value="WHD_MCM6"/>
    <property type="match status" value="1"/>
</dbReference>
<dbReference type="GO" id="GO:0000727">
    <property type="term" value="P:double-strand break repair via break-induced replication"/>
    <property type="evidence" value="ECO:0007669"/>
    <property type="project" value="TreeGrafter"/>
</dbReference>
<feature type="compositionally biased region" description="Low complexity" evidence="15">
    <location>
        <begin position="796"/>
        <end position="807"/>
    </location>
</feature>
<dbReference type="SUPFAM" id="SSF50249">
    <property type="entry name" value="Nucleic acid-binding proteins"/>
    <property type="match status" value="1"/>
</dbReference>
<keyword evidence="8 13" id="KW-0238">DNA-binding</keyword>
<keyword evidence="9" id="KW-0539">Nucleus</keyword>
<dbReference type="STRING" id="3088.A0A383W5U8"/>
<dbReference type="Gene3D" id="1.20.58.870">
    <property type="match status" value="1"/>
</dbReference>
<dbReference type="InterPro" id="IPR027925">
    <property type="entry name" value="MCM_N"/>
</dbReference>
<evidence type="ECO:0000259" key="16">
    <source>
        <dbReference type="PROSITE" id="PS50051"/>
    </source>
</evidence>
<dbReference type="GO" id="GO:0000347">
    <property type="term" value="C:THO complex"/>
    <property type="evidence" value="ECO:0007669"/>
    <property type="project" value="UniProtKB-ARBA"/>
</dbReference>
<comment type="catalytic activity">
    <reaction evidence="11 14">
        <text>ATP + H2O = ADP + phosphate + H(+)</text>
        <dbReference type="Rhea" id="RHEA:13065"/>
        <dbReference type="ChEBI" id="CHEBI:15377"/>
        <dbReference type="ChEBI" id="CHEBI:15378"/>
        <dbReference type="ChEBI" id="CHEBI:30616"/>
        <dbReference type="ChEBI" id="CHEBI:43474"/>
        <dbReference type="ChEBI" id="CHEBI:456216"/>
        <dbReference type="EC" id="3.6.4.12"/>
    </reaction>
</comment>
<feature type="domain" description="MCM C-terminal AAA(+) ATPase" evidence="16">
    <location>
        <begin position="349"/>
        <end position="555"/>
    </location>
</feature>
<dbReference type="SMART" id="SM00350">
    <property type="entry name" value="MCM"/>
    <property type="match status" value="1"/>
</dbReference>
<feature type="region of interest" description="Disordered" evidence="15">
    <location>
        <begin position="796"/>
        <end position="824"/>
    </location>
</feature>
<dbReference type="PRINTS" id="PR01657">
    <property type="entry name" value="MCMFAMILY"/>
</dbReference>
<organism evidence="17 18">
    <name type="scientific">Tetradesmus obliquus</name>
    <name type="common">Green alga</name>
    <name type="synonym">Acutodesmus obliquus</name>
    <dbReference type="NCBI Taxonomy" id="3088"/>
    <lineage>
        <taxon>Eukaryota</taxon>
        <taxon>Viridiplantae</taxon>
        <taxon>Chlorophyta</taxon>
        <taxon>core chlorophytes</taxon>
        <taxon>Chlorophyceae</taxon>
        <taxon>CS clade</taxon>
        <taxon>Sphaeropleales</taxon>
        <taxon>Scenedesmaceae</taxon>
        <taxon>Tetradesmus</taxon>
    </lineage>
</organism>
<evidence type="ECO:0000256" key="14">
    <source>
        <dbReference type="RuleBase" id="RU368064"/>
    </source>
</evidence>
<keyword evidence="10 14" id="KW-0131">Cell cycle</keyword>
<evidence type="ECO:0000256" key="3">
    <source>
        <dbReference type="ARBA" id="ARBA00022705"/>
    </source>
</evidence>
<evidence type="ECO:0000256" key="9">
    <source>
        <dbReference type="ARBA" id="ARBA00023242"/>
    </source>
</evidence>
<dbReference type="CDD" id="cd17757">
    <property type="entry name" value="MCM6"/>
    <property type="match status" value="1"/>
</dbReference>
<keyword evidence="5 14" id="KW-0378">Hydrolase</keyword>
<dbReference type="Pfam" id="PF14551">
    <property type="entry name" value="MCM_N"/>
    <property type="match status" value="1"/>
</dbReference>
<dbReference type="Proteomes" id="UP000256970">
    <property type="component" value="Unassembled WGS sequence"/>
</dbReference>
<feature type="region of interest" description="Disordered" evidence="15">
    <location>
        <begin position="696"/>
        <end position="768"/>
    </location>
</feature>
<dbReference type="SMART" id="SM00382">
    <property type="entry name" value="AAA"/>
    <property type="match status" value="1"/>
</dbReference>
<name>A0A383W5U8_TETOB</name>
<proteinExistence type="inferred from homology"/>
<dbReference type="GO" id="GO:0003697">
    <property type="term" value="F:single-stranded DNA binding"/>
    <property type="evidence" value="ECO:0007669"/>
    <property type="project" value="TreeGrafter"/>
</dbReference>
<dbReference type="SUPFAM" id="SSF52540">
    <property type="entry name" value="P-loop containing nucleoside triphosphate hydrolases"/>
    <property type="match status" value="1"/>
</dbReference>
<dbReference type="PANTHER" id="PTHR11630:SF43">
    <property type="entry name" value="DNA REPLICATION LICENSING FACTOR MCM6"/>
    <property type="match status" value="1"/>
</dbReference>
<reference evidence="17 18" key="1">
    <citation type="submission" date="2016-10" db="EMBL/GenBank/DDBJ databases">
        <authorList>
            <person name="Cai Z."/>
        </authorList>
    </citation>
    <scope>NUCLEOTIDE SEQUENCE [LARGE SCALE GENOMIC DNA]</scope>
</reference>
<dbReference type="Pfam" id="PF00493">
    <property type="entry name" value="MCM"/>
    <property type="match status" value="1"/>
</dbReference>
<dbReference type="Gene3D" id="3.30.1640.10">
    <property type="entry name" value="mini-chromosome maintenance (MCM) complex, chain A, domain 1"/>
    <property type="match status" value="1"/>
</dbReference>
<dbReference type="GO" id="GO:0042555">
    <property type="term" value="C:MCM complex"/>
    <property type="evidence" value="ECO:0007669"/>
    <property type="project" value="UniProtKB-UniRule"/>
</dbReference>
<dbReference type="Gene3D" id="2.40.50.140">
    <property type="entry name" value="Nucleic acid-binding proteins"/>
    <property type="match status" value="1"/>
</dbReference>
<dbReference type="Pfam" id="PF17207">
    <property type="entry name" value="MCM_OB"/>
    <property type="match status" value="1"/>
</dbReference>
<dbReference type="GO" id="GO:1990518">
    <property type="term" value="F:single-stranded 3'-5' DNA helicase activity"/>
    <property type="evidence" value="ECO:0007669"/>
    <property type="project" value="TreeGrafter"/>
</dbReference>
<keyword evidence="4 13" id="KW-0547">Nucleotide-binding</keyword>
<evidence type="ECO:0000256" key="10">
    <source>
        <dbReference type="ARBA" id="ARBA00023306"/>
    </source>
</evidence>
<evidence type="ECO:0000256" key="4">
    <source>
        <dbReference type="ARBA" id="ARBA00022741"/>
    </source>
</evidence>
<evidence type="ECO:0000256" key="13">
    <source>
        <dbReference type="RuleBase" id="RU004070"/>
    </source>
</evidence>
<dbReference type="GO" id="GO:1902969">
    <property type="term" value="P:mitotic DNA replication"/>
    <property type="evidence" value="ECO:0007669"/>
    <property type="project" value="TreeGrafter"/>
</dbReference>
<evidence type="ECO:0000313" key="18">
    <source>
        <dbReference type="Proteomes" id="UP000256970"/>
    </source>
</evidence>
<dbReference type="PANTHER" id="PTHR11630">
    <property type="entry name" value="DNA REPLICATION LICENSING FACTOR MCM FAMILY MEMBER"/>
    <property type="match status" value="1"/>
</dbReference>
<evidence type="ECO:0000256" key="11">
    <source>
        <dbReference type="ARBA" id="ARBA00047995"/>
    </source>
</evidence>
<evidence type="ECO:0000256" key="12">
    <source>
        <dbReference type="ARBA" id="ARBA00053280"/>
    </source>
</evidence>
<keyword evidence="6 14" id="KW-0347">Helicase</keyword>
<sequence>MDAGSIIDGLAEKFTRFLGTYSPADYVAPQIDQDGEDGTDAPASFMARTVQEMATNNETTLYVDFKHISDFDYDMADKILQHYERCEPVLRDSLKNYIRQHHEQFIKDAHGPEKEFFVGIHGLHSIDRLRDLRTEHIGRLSAFSGTVTRTSDVRPELFLGTFRCQHCATVVKNVEQFYKFTEPLVCPSASCNNRKDWTLLRDDSIFVDWQHLKVQENVDEIPGGSLPRTLGVVVRANNVDRAKPGDKVTFTGSLVVCPDVAALTGAKVKMQQAANDNAGEGVTGLKELGARELSYKLMFLACSATSTSEREGIINIRPDEDEAPEKVLEGYSEAAEQQLREMAARGPALFDELARSICPAVYGCEAVKKAVLLMLLGGVHKTTKEGINLRGDINVAIIGDPSCAKSQLLKYVAGFLPRAVYTSGKASTAAGLTASVVRDPESGEFAIEAGALMLADNGICCIDEFDKMDVSDQVAIHEAMEQQTISISKAGIQATLNARTSILAAANPMFGRYDKSKTLKQNINLPPAILSRFDLLHVMLDELTEEEDGRIAAHIVALHRDPGATISRAPFTMEQLQRYIKYARAIKPRLTPAAQATLVRSFKRLRGDDAAPGSHSAYRITVRQLEALVRLSEAMARVYLSPAVTGEHVAEAAKLLKASILKVDVADLEMDEDELAEAMAQQQQGRAELDEMLAQHNVPQQQQQQQDGGDAEMHEAAGEQQENVPPAEGGDANVVQQQPQQQGKQQQEQGKQQSQQQQETQQQRRTTSISAEKYEFIKNMLLRRLWEIQQEQERAAAAAAGETEAAAGMEVDGEAPAPPPSREQRAGVVQKELVEWYMQKQLERNVISSVQAAEVEFELAYKVINHMYRKEGLVSVVGAPKRAAGEDDDAYRNRLWKERRLALSANFVPE</sequence>
<dbReference type="InterPro" id="IPR041562">
    <property type="entry name" value="MCM_lid"/>
</dbReference>
<dbReference type="InterPro" id="IPR012340">
    <property type="entry name" value="NA-bd_OB-fold"/>
</dbReference>
<keyword evidence="3 14" id="KW-0235">DNA replication</keyword>
<dbReference type="EMBL" id="FNXT01001141">
    <property type="protein sequence ID" value="SZX72573.1"/>
    <property type="molecule type" value="Genomic_DNA"/>
</dbReference>
<dbReference type="InterPro" id="IPR027417">
    <property type="entry name" value="P-loop_NTPase"/>
</dbReference>
<comment type="subcellular location">
    <subcellularLocation>
        <location evidence="1 14">Nucleus</location>
    </subcellularLocation>
</comment>
<keyword evidence="18" id="KW-1185">Reference proteome</keyword>
<gene>
    <name evidence="17" type="ORF">BQ4739_LOCUS12740</name>
</gene>
<dbReference type="FunFam" id="2.20.28.10:FF:000003">
    <property type="entry name" value="DNA helicase"/>
    <property type="match status" value="1"/>
</dbReference>
<evidence type="ECO:0000256" key="1">
    <source>
        <dbReference type="ARBA" id="ARBA00004123"/>
    </source>
</evidence>
<comment type="subunit">
    <text evidence="14">Component of the MCM2-7 complex.</text>
</comment>
<keyword evidence="7 13" id="KW-0067">ATP-binding</keyword>
<dbReference type="Gene3D" id="3.40.50.300">
    <property type="entry name" value="P-loop containing nucleotide triphosphate hydrolases"/>
    <property type="match status" value="1"/>
</dbReference>
<dbReference type="InterPro" id="IPR001208">
    <property type="entry name" value="MCM_dom"/>
</dbReference>